<feature type="compositionally biased region" description="Basic and acidic residues" evidence="24">
    <location>
        <begin position="176"/>
        <end position="194"/>
    </location>
</feature>
<dbReference type="EC" id="2.4.2.42" evidence="18"/>
<keyword evidence="5" id="KW-0808">Transferase</keyword>
<keyword evidence="8 23" id="KW-0863">Zinc-finger</keyword>
<keyword evidence="11" id="KW-1133">Transmembrane helix</keyword>
<evidence type="ECO:0000256" key="6">
    <source>
        <dbReference type="ARBA" id="ARBA00022692"/>
    </source>
</evidence>
<evidence type="ECO:0000256" key="2">
    <source>
        <dbReference type="ARBA" id="ARBA00004606"/>
    </source>
</evidence>
<evidence type="ECO:0000256" key="17">
    <source>
        <dbReference type="ARBA" id="ARBA00037301"/>
    </source>
</evidence>
<evidence type="ECO:0000256" key="13">
    <source>
        <dbReference type="ARBA" id="ARBA00023136"/>
    </source>
</evidence>
<dbReference type="CDD" id="cd06430">
    <property type="entry name" value="GT8_like_2"/>
    <property type="match status" value="1"/>
</dbReference>
<feature type="compositionally biased region" description="Basic residues" evidence="24">
    <location>
        <begin position="94"/>
        <end position="105"/>
    </location>
</feature>
<evidence type="ECO:0000256" key="11">
    <source>
        <dbReference type="ARBA" id="ARBA00022989"/>
    </source>
</evidence>
<comment type="similarity">
    <text evidence="3">Belongs to the glycosyltransferase 8 family.</text>
</comment>
<dbReference type="PANTHER" id="PTHR46012">
    <property type="entry name" value="IP22168P"/>
    <property type="match status" value="1"/>
</dbReference>
<dbReference type="PANTHER" id="PTHR46012:SF3">
    <property type="entry name" value="GLUCOSIDE XYLOSYLTRANSFERASE 1"/>
    <property type="match status" value="1"/>
</dbReference>
<keyword evidence="12" id="KW-0805">Transcription regulation</keyword>
<evidence type="ECO:0000256" key="20">
    <source>
        <dbReference type="ARBA" id="ARBA00042608"/>
    </source>
</evidence>
<evidence type="ECO:0000256" key="8">
    <source>
        <dbReference type="ARBA" id="ARBA00022771"/>
    </source>
</evidence>
<sequence>MGDKKSPTRPKRQSKPSSDDGYWDCSVCTFRNSAEAFKCMMCDVRKGTSTRKPRPVSQLVAQQVNQQFAPPTHPKKEKKEKSEKDKSDKDTTLKKKSHKKMRPRLKNIDRSSAQHLEVTVGDLTVIITDFKEKAKPTSTSTSAASADQHSQSGSSSDNTERGVSSQLASTLEDRDEWNLKEQGITDRSGHDTRRVLRKRPGLAGLRDREEGLDRCKSLSVSYWNPYWRLPADVCGVNCLLESTLRKRSGSAVKEHRDDRSHLAVVACGPRLEETLTMLKSAVLFSKKPLHFYIFAEDNLHNSFRSALHSWPRTIQTKFKFTIYPITFPKENANEWKKLFKPCASQRLFLPLILKGVDSLLYVDTDIIFLQPVEDIWALLSQFNSSHLAAMAPEHEEPRIGWYNRFARHPYYGKTGINSGVMLINMTRLREKFFKNDMTAVALRWEEILMPLLQKYKLNITWGDQDLLNIIFHHNPESLYVFPCQWNYRPDHCIYGSNCQQAEQEGVFILHGNRGVYHDDKQPAFRAVYEAIQKYPFGEDMETSLLLPLEASLQTTTHTYCGRASHLFTKRLKQSIFSVQQDITQRRQSGFHFNTIP</sequence>
<organism evidence="26 27">
    <name type="scientific">Lates japonicus</name>
    <name type="common">Japanese lates</name>
    <dbReference type="NCBI Taxonomy" id="270547"/>
    <lineage>
        <taxon>Eukaryota</taxon>
        <taxon>Metazoa</taxon>
        <taxon>Chordata</taxon>
        <taxon>Craniata</taxon>
        <taxon>Vertebrata</taxon>
        <taxon>Euteleostomi</taxon>
        <taxon>Actinopterygii</taxon>
        <taxon>Neopterygii</taxon>
        <taxon>Teleostei</taxon>
        <taxon>Neoteleostei</taxon>
        <taxon>Acanthomorphata</taxon>
        <taxon>Carangaria</taxon>
        <taxon>Carangaria incertae sedis</taxon>
        <taxon>Centropomidae</taxon>
        <taxon>Lates</taxon>
    </lineage>
</organism>
<dbReference type="SUPFAM" id="SSF53448">
    <property type="entry name" value="Nucleotide-diphospho-sugar transferases"/>
    <property type="match status" value="1"/>
</dbReference>
<evidence type="ECO:0000256" key="14">
    <source>
        <dbReference type="ARBA" id="ARBA00023163"/>
    </source>
</evidence>
<dbReference type="Pfam" id="PF01501">
    <property type="entry name" value="Glyco_transf_8"/>
    <property type="match status" value="1"/>
</dbReference>
<feature type="compositionally biased region" description="Low complexity" evidence="24">
    <location>
        <begin position="137"/>
        <end position="157"/>
    </location>
</feature>
<dbReference type="AlphaFoldDB" id="A0AAD3MQ20"/>
<keyword evidence="4" id="KW-0328">Glycosyltransferase</keyword>
<evidence type="ECO:0000256" key="3">
    <source>
        <dbReference type="ARBA" id="ARBA00006351"/>
    </source>
</evidence>
<feature type="compositionally biased region" description="Basic and acidic residues" evidence="24">
    <location>
        <begin position="77"/>
        <end position="93"/>
    </location>
</feature>
<dbReference type="InterPro" id="IPR002495">
    <property type="entry name" value="Glyco_trans_8"/>
</dbReference>
<dbReference type="Pfam" id="PF00641">
    <property type="entry name" value="Zn_ribbon_RanBP"/>
    <property type="match status" value="1"/>
</dbReference>
<dbReference type="FunFam" id="3.90.550.10:FF:000042">
    <property type="entry name" value="Glucoside xylosyltransferase 1"/>
    <property type="match status" value="1"/>
</dbReference>
<keyword evidence="14" id="KW-0804">Transcription</keyword>
<dbReference type="SMART" id="SM00547">
    <property type="entry name" value="ZnF_RBZ"/>
    <property type="match status" value="1"/>
</dbReference>
<evidence type="ECO:0000256" key="12">
    <source>
        <dbReference type="ARBA" id="ARBA00023015"/>
    </source>
</evidence>
<keyword evidence="16" id="KW-0539">Nucleus</keyword>
<dbReference type="PROSITE" id="PS01358">
    <property type="entry name" value="ZF_RANBP2_1"/>
    <property type="match status" value="1"/>
</dbReference>
<comment type="caution">
    <text evidence="26">The sequence shown here is derived from an EMBL/GenBank/DDBJ whole genome shotgun (WGS) entry which is preliminary data.</text>
</comment>
<dbReference type="SUPFAM" id="SSF90209">
    <property type="entry name" value="Ran binding protein zinc finger-like"/>
    <property type="match status" value="1"/>
</dbReference>
<dbReference type="Proteomes" id="UP001279410">
    <property type="component" value="Unassembled WGS sequence"/>
</dbReference>
<feature type="domain" description="RanBP2-type" evidence="25">
    <location>
        <begin position="19"/>
        <end position="48"/>
    </location>
</feature>
<dbReference type="InterPro" id="IPR051993">
    <property type="entry name" value="Glycosyltransferase_8"/>
</dbReference>
<evidence type="ECO:0000256" key="7">
    <source>
        <dbReference type="ARBA" id="ARBA00022723"/>
    </source>
</evidence>
<evidence type="ECO:0000256" key="16">
    <source>
        <dbReference type="ARBA" id="ARBA00023242"/>
    </source>
</evidence>
<comment type="subcellular location">
    <subcellularLocation>
        <location evidence="2">Membrane</location>
        <topology evidence="2">Single-pass type II membrane protein</topology>
    </subcellularLocation>
    <subcellularLocation>
        <location evidence="1">Nucleus</location>
    </subcellularLocation>
</comment>
<evidence type="ECO:0000256" key="5">
    <source>
        <dbReference type="ARBA" id="ARBA00022679"/>
    </source>
</evidence>
<feature type="region of interest" description="Disordered" evidence="24">
    <location>
        <begin position="47"/>
        <end position="112"/>
    </location>
</feature>
<keyword evidence="6" id="KW-0812">Transmembrane</keyword>
<comment type="catalytic activity">
    <reaction evidence="21">
        <text>3-O-(beta-D-glucosyl)-L-seryl-[EGF-like domain protein] + UDP-alpha-D-xylose = 3-O-[alpha-D-xylosyl-(1-&gt;3)-beta-D-glucosyl]-L-seryl-[EGF-like domain protein] + UDP + H(+)</text>
        <dbReference type="Rhea" id="RHEA:56064"/>
        <dbReference type="Rhea" id="RHEA-COMP:14610"/>
        <dbReference type="Rhea" id="RHEA-COMP:14611"/>
        <dbReference type="ChEBI" id="CHEBI:15378"/>
        <dbReference type="ChEBI" id="CHEBI:57632"/>
        <dbReference type="ChEBI" id="CHEBI:58223"/>
        <dbReference type="ChEBI" id="CHEBI:140575"/>
        <dbReference type="ChEBI" id="CHEBI:140576"/>
        <dbReference type="EC" id="2.4.2.42"/>
    </reaction>
</comment>
<dbReference type="EMBL" id="BRZM01000035">
    <property type="protein sequence ID" value="GLD58948.1"/>
    <property type="molecule type" value="Genomic_DNA"/>
</dbReference>
<evidence type="ECO:0000313" key="26">
    <source>
        <dbReference type="EMBL" id="GLD58948.1"/>
    </source>
</evidence>
<evidence type="ECO:0000256" key="18">
    <source>
        <dbReference type="ARBA" id="ARBA00038854"/>
    </source>
</evidence>
<evidence type="ECO:0000256" key="19">
    <source>
        <dbReference type="ARBA" id="ARBA00041060"/>
    </source>
</evidence>
<evidence type="ECO:0000256" key="23">
    <source>
        <dbReference type="PROSITE-ProRule" id="PRU00322"/>
    </source>
</evidence>
<evidence type="ECO:0000259" key="25">
    <source>
        <dbReference type="PROSITE" id="PS50199"/>
    </source>
</evidence>
<comment type="function">
    <text evidence="17">Glycosyltransferase which elongates the O-linked glucose attached to EGF-like repeats in the extracellular domain of Notch proteins by catalyzing the addition of xylose.</text>
</comment>
<keyword evidence="7" id="KW-0479">Metal-binding</keyword>
<comment type="function">
    <text evidence="22">May be implicated in the regulation of the transcription as a repressor of the transcriptional activity of E4TF1.</text>
</comment>
<evidence type="ECO:0000256" key="9">
    <source>
        <dbReference type="ARBA" id="ARBA00022833"/>
    </source>
</evidence>
<evidence type="ECO:0000256" key="24">
    <source>
        <dbReference type="SAM" id="MobiDB-lite"/>
    </source>
</evidence>
<evidence type="ECO:0000313" key="27">
    <source>
        <dbReference type="Proteomes" id="UP001279410"/>
    </source>
</evidence>
<dbReference type="GO" id="GO:0005634">
    <property type="term" value="C:nucleus"/>
    <property type="evidence" value="ECO:0007669"/>
    <property type="project" value="UniProtKB-SubCell"/>
</dbReference>
<protein>
    <recommendedName>
        <fullName evidence="19">Glucoside xylosyltransferase 1</fullName>
        <ecNumber evidence="18">2.4.2.42</ecNumber>
    </recommendedName>
    <alternativeName>
        <fullName evidence="20">Glycosyltransferase 8 domain-containing protein 3</fullName>
    </alternativeName>
</protein>
<dbReference type="PROSITE" id="PS50199">
    <property type="entry name" value="ZF_RANBP2_2"/>
    <property type="match status" value="1"/>
</dbReference>
<gene>
    <name evidence="26" type="ORF">AKAME5_001101200</name>
</gene>
<evidence type="ECO:0000256" key="1">
    <source>
        <dbReference type="ARBA" id="ARBA00004123"/>
    </source>
</evidence>
<dbReference type="FunFam" id="4.10.1060.10:FF:000009">
    <property type="entry name" value="YY1 associated factor 2"/>
    <property type="match status" value="1"/>
</dbReference>
<reference evidence="26" key="1">
    <citation type="submission" date="2022-08" db="EMBL/GenBank/DDBJ databases">
        <title>Genome sequencing of akame (Lates japonicus).</title>
        <authorList>
            <person name="Hashiguchi Y."/>
            <person name="Takahashi H."/>
        </authorList>
    </citation>
    <scope>NUCLEOTIDE SEQUENCE</scope>
    <source>
        <strain evidence="26">Kochi</strain>
    </source>
</reference>
<dbReference type="GO" id="GO:0016266">
    <property type="term" value="P:protein O-linked glycosylation via N-acetyl-galactosamine"/>
    <property type="evidence" value="ECO:0007669"/>
    <property type="project" value="TreeGrafter"/>
</dbReference>
<evidence type="ECO:0000256" key="15">
    <source>
        <dbReference type="ARBA" id="ARBA00023180"/>
    </source>
</evidence>
<accession>A0AAD3MQ20</accession>
<dbReference type="InterPro" id="IPR001876">
    <property type="entry name" value="Znf_RanBP2"/>
</dbReference>
<dbReference type="GO" id="GO:0016020">
    <property type="term" value="C:membrane"/>
    <property type="evidence" value="ECO:0007669"/>
    <property type="project" value="UniProtKB-SubCell"/>
</dbReference>
<keyword evidence="9" id="KW-0862">Zinc</keyword>
<dbReference type="Gene3D" id="4.10.1060.10">
    <property type="entry name" value="Zinc finger, RanBP2-type"/>
    <property type="match status" value="1"/>
</dbReference>
<keyword evidence="13" id="KW-0472">Membrane</keyword>
<name>A0AAD3MQ20_LATJO</name>
<dbReference type="InterPro" id="IPR029044">
    <property type="entry name" value="Nucleotide-diphossugar_trans"/>
</dbReference>
<evidence type="ECO:0000256" key="22">
    <source>
        <dbReference type="ARBA" id="ARBA00058221"/>
    </source>
</evidence>
<dbReference type="InterPro" id="IPR036443">
    <property type="entry name" value="Znf_RanBP2_sf"/>
</dbReference>
<feature type="region of interest" description="Disordered" evidence="24">
    <location>
        <begin position="133"/>
        <end position="195"/>
    </location>
</feature>
<evidence type="ECO:0000256" key="10">
    <source>
        <dbReference type="ARBA" id="ARBA00022968"/>
    </source>
</evidence>
<proteinExistence type="inferred from homology"/>
<keyword evidence="15" id="KW-0325">Glycoprotein</keyword>
<dbReference type="InterPro" id="IPR033774">
    <property type="entry name" value="YAF2_RYBP"/>
</dbReference>
<dbReference type="Gene3D" id="3.90.550.10">
    <property type="entry name" value="Spore Coat Polysaccharide Biosynthesis Protein SpsA, Chain A"/>
    <property type="match status" value="1"/>
</dbReference>
<keyword evidence="10" id="KW-0735">Signal-anchor</keyword>
<feature type="compositionally biased region" description="Polar residues" evidence="24">
    <location>
        <begin position="59"/>
        <end position="69"/>
    </location>
</feature>
<feature type="region of interest" description="Disordered" evidence="24">
    <location>
        <begin position="1"/>
        <end position="24"/>
    </location>
</feature>
<keyword evidence="27" id="KW-1185">Reference proteome</keyword>
<evidence type="ECO:0000256" key="4">
    <source>
        <dbReference type="ARBA" id="ARBA00022676"/>
    </source>
</evidence>
<evidence type="ECO:0000256" key="21">
    <source>
        <dbReference type="ARBA" id="ARBA00049181"/>
    </source>
</evidence>
<dbReference type="GO" id="GO:0008270">
    <property type="term" value="F:zinc ion binding"/>
    <property type="evidence" value="ECO:0007669"/>
    <property type="project" value="UniProtKB-KW"/>
</dbReference>
<dbReference type="Pfam" id="PF17219">
    <property type="entry name" value="YAF2_RYBP"/>
    <property type="match status" value="1"/>
</dbReference>
<dbReference type="GO" id="GO:0140563">
    <property type="term" value="F:UDP-D-xylose:beta-D-glucoside alpha-1,3-D-xylosyltransferase activity"/>
    <property type="evidence" value="ECO:0007669"/>
    <property type="project" value="UniProtKB-EC"/>
</dbReference>